<gene>
    <name evidence="1" type="ORF">SLS62_004807</name>
</gene>
<sequence>MPRRSANAVTLSVVAAQIANERDLWEPTLEDFYNLSDDDIAESETSSMIHTQEAPTPPPKDAKYLQNISHTLPVRGSHPATSISPLTGDITPPCTPINSNFLALECGSYGAEGTQGAIWCARLAEKFQLDMVYVVSLWPDTTRTRWNPSRHLVAESSISGNSTTGSVGCAIEVHPKLTMTGRLLAGYGLDETVTPFQIGTDDHMKRLKSHGWEEFQNRKVGINELSHGWAHSFHKDYVPVVDLPSFADPFSRDKSPNSGIIFVAYTKRTDELMTTKSNSSEKKKFLDSLLGDVTALVDALIDWT</sequence>
<dbReference type="EMBL" id="JAKJXP020000030">
    <property type="protein sequence ID" value="KAK7753288.1"/>
    <property type="molecule type" value="Genomic_DNA"/>
</dbReference>
<protein>
    <submittedName>
        <fullName evidence="1">Uncharacterized protein</fullName>
    </submittedName>
</protein>
<proteinExistence type="predicted"/>
<dbReference type="Proteomes" id="UP001320420">
    <property type="component" value="Unassembled WGS sequence"/>
</dbReference>
<organism evidence="1 2">
    <name type="scientific">Diatrype stigma</name>
    <dbReference type="NCBI Taxonomy" id="117547"/>
    <lineage>
        <taxon>Eukaryota</taxon>
        <taxon>Fungi</taxon>
        <taxon>Dikarya</taxon>
        <taxon>Ascomycota</taxon>
        <taxon>Pezizomycotina</taxon>
        <taxon>Sordariomycetes</taxon>
        <taxon>Xylariomycetidae</taxon>
        <taxon>Xylariales</taxon>
        <taxon>Diatrypaceae</taxon>
        <taxon>Diatrype</taxon>
    </lineage>
</organism>
<evidence type="ECO:0000313" key="2">
    <source>
        <dbReference type="Proteomes" id="UP001320420"/>
    </source>
</evidence>
<reference evidence="1 2" key="1">
    <citation type="submission" date="2024-02" db="EMBL/GenBank/DDBJ databases">
        <title>De novo assembly and annotation of 12 fungi associated with fruit tree decline syndrome in Ontario, Canada.</title>
        <authorList>
            <person name="Sulman M."/>
            <person name="Ellouze W."/>
            <person name="Ilyukhin E."/>
        </authorList>
    </citation>
    <scope>NUCLEOTIDE SEQUENCE [LARGE SCALE GENOMIC DNA]</scope>
    <source>
        <strain evidence="1 2">M11/M66-122</strain>
    </source>
</reference>
<accession>A0AAN9YP09</accession>
<dbReference type="AlphaFoldDB" id="A0AAN9YP09"/>
<evidence type="ECO:0000313" key="1">
    <source>
        <dbReference type="EMBL" id="KAK7753288.1"/>
    </source>
</evidence>
<keyword evidence="2" id="KW-1185">Reference proteome</keyword>
<comment type="caution">
    <text evidence="1">The sequence shown here is derived from an EMBL/GenBank/DDBJ whole genome shotgun (WGS) entry which is preliminary data.</text>
</comment>
<name>A0AAN9YP09_9PEZI</name>